<gene>
    <name evidence="9" type="ORF">ONZ51_g2425</name>
</gene>
<evidence type="ECO:0000256" key="5">
    <source>
        <dbReference type="PIRSR" id="PIRSR000137-1"/>
    </source>
</evidence>
<dbReference type="AlphaFoldDB" id="A0AAD7TZL5"/>
<dbReference type="SUPFAM" id="SSF51905">
    <property type="entry name" value="FAD/NAD(P)-binding domain"/>
    <property type="match status" value="1"/>
</dbReference>
<feature type="signal peptide" evidence="7">
    <location>
        <begin position="1"/>
        <end position="19"/>
    </location>
</feature>
<evidence type="ECO:0000313" key="10">
    <source>
        <dbReference type="Proteomes" id="UP001215151"/>
    </source>
</evidence>
<dbReference type="InterPro" id="IPR000172">
    <property type="entry name" value="GMC_OxRdtase_N"/>
</dbReference>
<evidence type="ECO:0000256" key="6">
    <source>
        <dbReference type="PIRSR" id="PIRSR000137-2"/>
    </source>
</evidence>
<dbReference type="SUPFAM" id="SSF54373">
    <property type="entry name" value="FAD-linked reductases, C-terminal domain"/>
    <property type="match status" value="1"/>
</dbReference>
<dbReference type="PROSITE" id="PS00624">
    <property type="entry name" value="GMC_OXRED_2"/>
    <property type="match status" value="1"/>
</dbReference>
<keyword evidence="4 6" id="KW-0274">FAD</keyword>
<feature type="binding site" evidence="6">
    <location>
        <position position="262"/>
    </location>
    <ligand>
        <name>FAD</name>
        <dbReference type="ChEBI" id="CHEBI:57692"/>
    </ligand>
</feature>
<comment type="caution">
    <text evidence="9">The sequence shown here is derived from an EMBL/GenBank/DDBJ whole genome shotgun (WGS) entry which is preliminary data.</text>
</comment>
<feature type="active site" description="Proton acceptor" evidence="5">
    <location>
        <position position="583"/>
    </location>
</feature>
<evidence type="ECO:0000256" key="4">
    <source>
        <dbReference type="ARBA" id="ARBA00022827"/>
    </source>
</evidence>
<sequence length="609" mass="65077">MAILLTVAALTFAATSTWATLFTDPALLPNGKAYDYIVIGSGPGGSTVAARLSEDPSTNVLLIEAGPTGKDAQQIQVPALVPDIQSGSPYDWNYTIVPQPGLNSRALPYSRGKVLGGCSAINWMFWVRCPQDDYDKIADITGDEGWSWTSMLPFWQKVERLVPPVDGRDTTGEVDPTIHGTQGAVNITVPNVRFPTDEPVIGAAMEVGGDFQFIEDYNTGNPLGLAWLQGSTGNGIRNDAATAYLGPALSRPNLDVLAETQVTKLIQTGISLEGKPAFRGVEFAQSSSSPRYFRNANREVIVSTGAINTPQLLMLSGIGPSSHLASLGILTIVDLPDVGQHLADHPVITLVYNVSEPRDDVFTNLNRNETYADEALREWETNRSGIMTNAANSQLAFFRLPANDSIFETVPDPSSGPTAPHLEFIPLPGLFPFLGIPPTGYYLLTAVVVETPTSRGNITLSSADPFTYPIINPNLLGSPFDMAAARYAIRATDRYMSASAWDGFTTGPTPGLGITGVDLSSDAEVDAYAREHALTLWHPTSTARMGACGGGDGSVVDPDLRVKGVEGLRVVDASVFPFVPAGHPQAMIYAFAERAAELIQSGHRACELL</sequence>
<keyword evidence="7" id="KW-0732">Signal</keyword>
<feature type="chain" id="PRO_5042117136" description="Glucose-methanol-choline oxidoreductase N-terminal domain-containing protein" evidence="7">
    <location>
        <begin position="20"/>
        <end position="609"/>
    </location>
</feature>
<evidence type="ECO:0000256" key="1">
    <source>
        <dbReference type="ARBA" id="ARBA00001974"/>
    </source>
</evidence>
<proteinExistence type="inferred from homology"/>
<dbReference type="Pfam" id="PF05199">
    <property type="entry name" value="GMC_oxred_C"/>
    <property type="match status" value="1"/>
</dbReference>
<feature type="binding site" evidence="6">
    <location>
        <position position="114"/>
    </location>
    <ligand>
        <name>FAD</name>
        <dbReference type="ChEBI" id="CHEBI:57692"/>
    </ligand>
</feature>
<dbReference type="Gene3D" id="3.30.560.10">
    <property type="entry name" value="Glucose Oxidase, domain 3"/>
    <property type="match status" value="1"/>
</dbReference>
<dbReference type="PANTHER" id="PTHR11552">
    <property type="entry name" value="GLUCOSE-METHANOL-CHOLINE GMC OXIDOREDUCTASE"/>
    <property type="match status" value="1"/>
</dbReference>
<reference evidence="9" key="1">
    <citation type="submission" date="2022-11" db="EMBL/GenBank/DDBJ databases">
        <title>Genome Sequence of Cubamyces cubensis.</title>
        <authorList>
            <person name="Buettner E."/>
        </authorList>
    </citation>
    <scope>NUCLEOTIDE SEQUENCE</scope>
    <source>
        <strain evidence="9">MPL-01</strain>
    </source>
</reference>
<protein>
    <recommendedName>
        <fullName evidence="8">Glucose-methanol-choline oxidoreductase N-terminal domain-containing protein</fullName>
    </recommendedName>
</protein>
<feature type="binding site" evidence="6">
    <location>
        <begin position="537"/>
        <end position="538"/>
    </location>
    <ligand>
        <name>FAD</name>
        <dbReference type="ChEBI" id="CHEBI:57692"/>
    </ligand>
</feature>
<keyword evidence="10" id="KW-1185">Reference proteome</keyword>
<organism evidence="9 10">
    <name type="scientific">Trametes cubensis</name>
    <dbReference type="NCBI Taxonomy" id="1111947"/>
    <lineage>
        <taxon>Eukaryota</taxon>
        <taxon>Fungi</taxon>
        <taxon>Dikarya</taxon>
        <taxon>Basidiomycota</taxon>
        <taxon>Agaricomycotina</taxon>
        <taxon>Agaricomycetes</taxon>
        <taxon>Polyporales</taxon>
        <taxon>Polyporaceae</taxon>
        <taxon>Trametes</taxon>
    </lineage>
</organism>
<dbReference type="Proteomes" id="UP001215151">
    <property type="component" value="Unassembled WGS sequence"/>
</dbReference>
<feature type="binding site" evidence="6">
    <location>
        <begin position="584"/>
        <end position="585"/>
    </location>
    <ligand>
        <name>FAD</name>
        <dbReference type="ChEBI" id="CHEBI:57692"/>
    </ligand>
</feature>
<feature type="domain" description="Glucose-methanol-choline oxidoreductase N-terminal" evidence="8">
    <location>
        <begin position="305"/>
        <end position="319"/>
    </location>
</feature>
<comment type="similarity">
    <text evidence="2">Belongs to the GMC oxidoreductase family.</text>
</comment>
<dbReference type="InterPro" id="IPR036188">
    <property type="entry name" value="FAD/NAD-bd_sf"/>
</dbReference>
<evidence type="ECO:0000256" key="3">
    <source>
        <dbReference type="ARBA" id="ARBA00022630"/>
    </source>
</evidence>
<accession>A0AAD7TZL5</accession>
<keyword evidence="3" id="KW-0285">Flavoprotein</keyword>
<name>A0AAD7TZL5_9APHY</name>
<evidence type="ECO:0000256" key="7">
    <source>
        <dbReference type="SAM" id="SignalP"/>
    </source>
</evidence>
<evidence type="ECO:0000256" key="2">
    <source>
        <dbReference type="ARBA" id="ARBA00010790"/>
    </source>
</evidence>
<dbReference type="Pfam" id="PF00732">
    <property type="entry name" value="GMC_oxred_N"/>
    <property type="match status" value="1"/>
</dbReference>
<feature type="active site" description="Proton donor" evidence="5">
    <location>
        <position position="538"/>
    </location>
</feature>
<dbReference type="PANTHER" id="PTHR11552:SF147">
    <property type="entry name" value="CHOLINE DEHYDROGENASE, MITOCHONDRIAL"/>
    <property type="match status" value="1"/>
</dbReference>
<dbReference type="Gene3D" id="3.50.50.60">
    <property type="entry name" value="FAD/NAD(P)-binding domain"/>
    <property type="match status" value="1"/>
</dbReference>
<dbReference type="InterPro" id="IPR012132">
    <property type="entry name" value="GMC_OxRdtase"/>
</dbReference>
<evidence type="ECO:0000313" key="9">
    <source>
        <dbReference type="EMBL" id="KAJ8490225.1"/>
    </source>
</evidence>
<dbReference type="InterPro" id="IPR007867">
    <property type="entry name" value="GMC_OxRtase_C"/>
</dbReference>
<dbReference type="GO" id="GO:0050660">
    <property type="term" value="F:flavin adenine dinucleotide binding"/>
    <property type="evidence" value="ECO:0007669"/>
    <property type="project" value="InterPro"/>
</dbReference>
<dbReference type="GO" id="GO:0016614">
    <property type="term" value="F:oxidoreductase activity, acting on CH-OH group of donors"/>
    <property type="evidence" value="ECO:0007669"/>
    <property type="project" value="InterPro"/>
</dbReference>
<dbReference type="EMBL" id="JAPEVG010000038">
    <property type="protein sequence ID" value="KAJ8490225.1"/>
    <property type="molecule type" value="Genomic_DNA"/>
</dbReference>
<evidence type="ECO:0000259" key="8">
    <source>
        <dbReference type="PROSITE" id="PS00624"/>
    </source>
</evidence>
<dbReference type="PIRSF" id="PIRSF000137">
    <property type="entry name" value="Alcohol_oxidase"/>
    <property type="match status" value="1"/>
</dbReference>
<comment type="cofactor">
    <cofactor evidence="1 6">
        <name>FAD</name>
        <dbReference type="ChEBI" id="CHEBI:57692"/>
    </cofactor>
</comment>